<gene>
    <name evidence="1" type="ORF">S01H1_33544</name>
</gene>
<proteinExistence type="predicted"/>
<sequence length="119" mass="13812">MAEEVIPAKMQGCVKRGFERMKRYRRARAMFIKEFVGQYYSKQFGLTGDEPINLIFHTIRTLVPNLVMQNPVNRLETKIVAQKPYGELLGLAIDQVEKDIDLKRILRGWIVDALFAWGI</sequence>
<dbReference type="AlphaFoldDB" id="X0V172"/>
<feature type="non-terminal residue" evidence="1">
    <location>
        <position position="119"/>
    </location>
</feature>
<comment type="caution">
    <text evidence="1">The sequence shown here is derived from an EMBL/GenBank/DDBJ whole genome shotgun (WGS) entry which is preliminary data.</text>
</comment>
<accession>X0V172</accession>
<dbReference type="EMBL" id="BARS01020834">
    <property type="protein sequence ID" value="GAG11849.1"/>
    <property type="molecule type" value="Genomic_DNA"/>
</dbReference>
<evidence type="ECO:0000313" key="1">
    <source>
        <dbReference type="EMBL" id="GAG11849.1"/>
    </source>
</evidence>
<protein>
    <submittedName>
        <fullName evidence="1">Uncharacterized protein</fullName>
    </submittedName>
</protein>
<name>X0V172_9ZZZZ</name>
<reference evidence="1" key="1">
    <citation type="journal article" date="2014" name="Front. Microbiol.">
        <title>High frequency of phylogenetically diverse reductive dehalogenase-homologous genes in deep subseafloor sedimentary metagenomes.</title>
        <authorList>
            <person name="Kawai M."/>
            <person name="Futagami T."/>
            <person name="Toyoda A."/>
            <person name="Takaki Y."/>
            <person name="Nishi S."/>
            <person name="Hori S."/>
            <person name="Arai W."/>
            <person name="Tsubouchi T."/>
            <person name="Morono Y."/>
            <person name="Uchiyama I."/>
            <person name="Ito T."/>
            <person name="Fujiyama A."/>
            <person name="Inagaki F."/>
            <person name="Takami H."/>
        </authorList>
    </citation>
    <scope>NUCLEOTIDE SEQUENCE</scope>
    <source>
        <strain evidence="1">Expedition CK06-06</strain>
    </source>
</reference>
<organism evidence="1">
    <name type="scientific">marine sediment metagenome</name>
    <dbReference type="NCBI Taxonomy" id="412755"/>
    <lineage>
        <taxon>unclassified sequences</taxon>
        <taxon>metagenomes</taxon>
        <taxon>ecological metagenomes</taxon>
    </lineage>
</organism>